<accession>A0A7V7PQA8</accession>
<keyword evidence="2" id="KW-0560">Oxidoreductase</keyword>
<organism evidence="3 4">
    <name type="scientific">Plantimonas leprariae</name>
    <dbReference type="NCBI Taxonomy" id="2615207"/>
    <lineage>
        <taxon>Bacteria</taxon>
        <taxon>Pseudomonadati</taxon>
        <taxon>Pseudomonadota</taxon>
        <taxon>Alphaproteobacteria</taxon>
        <taxon>Hyphomicrobiales</taxon>
        <taxon>Aurantimonadaceae</taxon>
        <taxon>Plantimonas</taxon>
    </lineage>
</organism>
<dbReference type="PRINTS" id="PR00420">
    <property type="entry name" value="RNGMNOXGNASE"/>
</dbReference>
<comment type="caution">
    <text evidence="3">The sequence shown here is derived from an EMBL/GenBank/DDBJ whole genome shotgun (WGS) entry which is preliminary data.</text>
</comment>
<dbReference type="GO" id="GO:0016628">
    <property type="term" value="F:oxidoreductase activity, acting on the CH-CH group of donors, NAD or NADP as acceptor"/>
    <property type="evidence" value="ECO:0007669"/>
    <property type="project" value="InterPro"/>
</dbReference>
<sequence length="400" mass="43899">MRPPAPEPCDYDVVVVGGGPAGATAATDLAANGRRVLLLDREGRTKPCGGAIPTRLIADFDIPPSLLTAHIRSARIAAPSRRQVDMRIDGGFVGMVDRDIFDPWLRRRAAGAGATVLAARFETARPSGDGALAISFREKGRAASVTVSARMIVGADGANSAVRRDLFAPETRPPFVFAYHEIVRSPRGRSAAFDPERCDVFYGEAVSPDFYGWVFPHGDTTSVGTGSARKGFDLREATRRLRLAGGLSECETLRAEGAPLPLRPLRRWDDGRRALLAGDAAGVVAPASGEGIYYAMLCGRLVAETAAEFLETGDARVMATARRRFMREHGRIFLMLRAMQGFWYRNDRRRERFAALCADPDIQRLVWDSYLNKRLVRADPLAYFRVFAKDVAQLLRLGFQ</sequence>
<dbReference type="AlphaFoldDB" id="A0A7V7PQA8"/>
<gene>
    <name evidence="3" type="ORF">F6X38_09210</name>
</gene>
<evidence type="ECO:0000256" key="1">
    <source>
        <dbReference type="ARBA" id="ARBA00022857"/>
    </source>
</evidence>
<dbReference type="RefSeq" id="WP_150969416.1">
    <property type="nucleotide sequence ID" value="NZ_VZDO01000005.1"/>
</dbReference>
<dbReference type="InterPro" id="IPR050407">
    <property type="entry name" value="Geranylgeranyl_reductase"/>
</dbReference>
<dbReference type="Proteomes" id="UP000432089">
    <property type="component" value="Unassembled WGS sequence"/>
</dbReference>
<dbReference type="InterPro" id="IPR011777">
    <property type="entry name" value="Geranylgeranyl_Rdtase_fam"/>
</dbReference>
<dbReference type="EMBL" id="VZDO01000005">
    <property type="protein sequence ID" value="KAB0680343.1"/>
    <property type="molecule type" value="Genomic_DNA"/>
</dbReference>
<dbReference type="NCBIfam" id="TIGR02032">
    <property type="entry name" value="GG-red-SF"/>
    <property type="match status" value="1"/>
</dbReference>
<dbReference type="Pfam" id="PF05834">
    <property type="entry name" value="Lycopene_cycl"/>
    <property type="match status" value="1"/>
</dbReference>
<dbReference type="PANTHER" id="PTHR42685">
    <property type="entry name" value="GERANYLGERANYL DIPHOSPHATE REDUCTASE"/>
    <property type="match status" value="1"/>
</dbReference>
<name>A0A7V7PQA8_9HYPH</name>
<protein>
    <submittedName>
        <fullName evidence="3">Geranylgeranyl diphosphate reductase</fullName>
    </submittedName>
</protein>
<dbReference type="Gene3D" id="3.50.50.60">
    <property type="entry name" value="FAD/NAD(P)-binding domain"/>
    <property type="match status" value="1"/>
</dbReference>
<keyword evidence="1" id="KW-0521">NADP</keyword>
<evidence type="ECO:0000313" key="4">
    <source>
        <dbReference type="Proteomes" id="UP000432089"/>
    </source>
</evidence>
<proteinExistence type="predicted"/>
<dbReference type="InterPro" id="IPR010253">
    <property type="entry name" value="BchP_ChlP_pln/prok"/>
</dbReference>
<evidence type="ECO:0000313" key="3">
    <source>
        <dbReference type="EMBL" id="KAB0680343.1"/>
    </source>
</evidence>
<evidence type="ECO:0000256" key="2">
    <source>
        <dbReference type="ARBA" id="ARBA00023002"/>
    </source>
</evidence>
<dbReference type="InterPro" id="IPR036188">
    <property type="entry name" value="FAD/NAD-bd_sf"/>
</dbReference>
<dbReference type="GO" id="GO:0015995">
    <property type="term" value="P:chlorophyll biosynthetic process"/>
    <property type="evidence" value="ECO:0007669"/>
    <property type="project" value="InterPro"/>
</dbReference>
<dbReference type="GO" id="GO:0045550">
    <property type="term" value="F:geranylgeranyl reductase activity"/>
    <property type="evidence" value="ECO:0007669"/>
    <property type="project" value="InterPro"/>
</dbReference>
<dbReference type="GO" id="GO:0015979">
    <property type="term" value="P:photosynthesis"/>
    <property type="evidence" value="ECO:0007669"/>
    <property type="project" value="InterPro"/>
</dbReference>
<reference evidence="3 4" key="1">
    <citation type="submission" date="2019-09" db="EMBL/GenBank/DDBJ databases">
        <title>YIM 132180 draft genome.</title>
        <authorList>
            <person name="Zhang K."/>
        </authorList>
    </citation>
    <scope>NUCLEOTIDE SEQUENCE [LARGE SCALE GENOMIC DNA]</scope>
    <source>
        <strain evidence="3 4">YIM 132180</strain>
    </source>
</reference>
<keyword evidence="4" id="KW-1185">Reference proteome</keyword>
<dbReference type="SUPFAM" id="SSF51905">
    <property type="entry name" value="FAD/NAD(P)-binding domain"/>
    <property type="match status" value="1"/>
</dbReference>
<dbReference type="PANTHER" id="PTHR42685:SF4">
    <property type="entry name" value="GERANYLGERANYL DIPHOSPHATE REDUCTASE, CHLOROPLASTIC"/>
    <property type="match status" value="1"/>
</dbReference>
<dbReference type="NCBIfam" id="TIGR02023">
    <property type="entry name" value="BchP-ChlP"/>
    <property type="match status" value="1"/>
</dbReference>